<comment type="similarity">
    <text evidence="1">Belongs to the bacterial solute-binding protein 5 family.</text>
</comment>
<dbReference type="PANTHER" id="PTHR30290:SF9">
    <property type="entry name" value="OLIGOPEPTIDE-BINDING PROTEIN APPA"/>
    <property type="match status" value="1"/>
</dbReference>
<dbReference type="Gene3D" id="3.10.105.10">
    <property type="entry name" value="Dipeptide-binding Protein, Domain 3"/>
    <property type="match status" value="1"/>
</dbReference>
<evidence type="ECO:0000256" key="4">
    <source>
        <dbReference type="SAM" id="SignalP"/>
    </source>
</evidence>
<organism evidence="6">
    <name type="scientific">uncultured bacterium 1114</name>
    <dbReference type="NCBI Taxonomy" id="548901"/>
    <lineage>
        <taxon>Bacteria</taxon>
        <taxon>environmental samples</taxon>
    </lineage>
</organism>
<dbReference type="SUPFAM" id="SSF53850">
    <property type="entry name" value="Periplasmic binding protein-like II"/>
    <property type="match status" value="1"/>
</dbReference>
<dbReference type="InterPro" id="IPR030678">
    <property type="entry name" value="Peptide/Ni-bd"/>
</dbReference>
<proteinExistence type="inferred from homology"/>
<evidence type="ECO:0000259" key="5">
    <source>
        <dbReference type="Pfam" id="PF00496"/>
    </source>
</evidence>
<protein>
    <submittedName>
        <fullName evidence="6">Putative substrate binding periplasmic protein</fullName>
    </submittedName>
</protein>
<dbReference type="Gene3D" id="3.90.76.10">
    <property type="entry name" value="Dipeptide-binding Protein, Domain 1"/>
    <property type="match status" value="1"/>
</dbReference>
<name>B8R942_9BACT</name>
<dbReference type="GO" id="GO:1904680">
    <property type="term" value="F:peptide transmembrane transporter activity"/>
    <property type="evidence" value="ECO:0007669"/>
    <property type="project" value="TreeGrafter"/>
</dbReference>
<dbReference type="InterPro" id="IPR039424">
    <property type="entry name" value="SBP_5"/>
</dbReference>
<evidence type="ECO:0000313" key="6">
    <source>
        <dbReference type="EMBL" id="ACF98198.1"/>
    </source>
</evidence>
<dbReference type="Gene3D" id="3.40.190.10">
    <property type="entry name" value="Periplasmic binding protein-like II"/>
    <property type="match status" value="1"/>
</dbReference>
<dbReference type="GO" id="GO:0042597">
    <property type="term" value="C:periplasmic space"/>
    <property type="evidence" value="ECO:0007669"/>
    <property type="project" value="UniProtKB-ARBA"/>
</dbReference>
<dbReference type="CDD" id="cd08498">
    <property type="entry name" value="PBP2_NikA_DppA_OppA_like_2"/>
    <property type="match status" value="1"/>
</dbReference>
<reference evidence="6" key="1">
    <citation type="journal article" date="2009" name="Appl. Environ. Microbiol.">
        <title>Characterization of denitrification gene clusters of soil bacteria via a metagenomic approach.</title>
        <authorList>
            <person name="Demaneche S."/>
            <person name="Philippot L."/>
            <person name="David M.M."/>
            <person name="Navarro E."/>
            <person name="Vogel T.M."/>
            <person name="Simonet P."/>
        </authorList>
    </citation>
    <scope>NUCLEOTIDE SEQUENCE</scope>
</reference>
<sequence>MFTFSTLMRAIAVVLVAGAATFATSQAADLRVALKTEPSSMDPHFHVYSPNIMVGMYTFDKLVNFDEKMNLVPGLATSWTATDDQTWEIKLRPGVKFHDGTALSGEDVKFTIARAISIPNSPSSYERFLKPITNVEIVDPTTIRLKTAAPFPLMPRYLATFAIVSKKHAENLQTADYNTGKAMMGTGPFKFVEWVKGDRIVFTRNDAYWGEKAPWDKVTLRPMGSDAVRVAALLAGDVDVVEQVPTTDIANLKSNSRVSLVQGPSSMMIYLAMDSSRDASPFVTDKQGRPLDRNPLKDARVRKAISKAINREVIVDRVMEKNGLPAGQIQLDGTFAASPRLKPEAFDPDGARKLLAEAGWGDGFGLTLHASKNHYVNDDKVAETIAQMLVRVGIATKVETMPSASLFSRGTKLEFSFLMAGWGSNTGEPSEVLTGLLHTNDPAKGFGGANRGRFSNKELDTALEQALVTVDKTKHEQFLVRATEVAREQDGVIFVHFQTNTWGLRKGLTLTPRVDSYTLAAVVSEAK</sequence>
<feature type="signal peptide" evidence="4">
    <location>
        <begin position="1"/>
        <end position="27"/>
    </location>
</feature>
<feature type="domain" description="Solute-binding protein family 5" evidence="5">
    <location>
        <begin position="71"/>
        <end position="441"/>
    </location>
</feature>
<dbReference type="GO" id="GO:0015833">
    <property type="term" value="P:peptide transport"/>
    <property type="evidence" value="ECO:0007669"/>
    <property type="project" value="TreeGrafter"/>
</dbReference>
<evidence type="ECO:0000256" key="1">
    <source>
        <dbReference type="ARBA" id="ARBA00005695"/>
    </source>
</evidence>
<dbReference type="PANTHER" id="PTHR30290">
    <property type="entry name" value="PERIPLASMIC BINDING COMPONENT OF ABC TRANSPORTER"/>
    <property type="match status" value="1"/>
</dbReference>
<dbReference type="GO" id="GO:0043190">
    <property type="term" value="C:ATP-binding cassette (ABC) transporter complex"/>
    <property type="evidence" value="ECO:0007669"/>
    <property type="project" value="InterPro"/>
</dbReference>
<dbReference type="InterPro" id="IPR000914">
    <property type="entry name" value="SBP_5_dom"/>
</dbReference>
<dbReference type="EMBL" id="EU910858">
    <property type="protein sequence ID" value="ACF98198.1"/>
    <property type="molecule type" value="Genomic_DNA"/>
</dbReference>
<evidence type="ECO:0000256" key="2">
    <source>
        <dbReference type="ARBA" id="ARBA00022448"/>
    </source>
</evidence>
<dbReference type="PIRSF" id="PIRSF002741">
    <property type="entry name" value="MppA"/>
    <property type="match status" value="1"/>
</dbReference>
<feature type="chain" id="PRO_5002878291" evidence="4">
    <location>
        <begin position="28"/>
        <end position="527"/>
    </location>
</feature>
<dbReference type="Pfam" id="PF00496">
    <property type="entry name" value="SBP_bac_5"/>
    <property type="match status" value="1"/>
</dbReference>
<dbReference type="AlphaFoldDB" id="B8R942"/>
<keyword evidence="3 4" id="KW-0732">Signal</keyword>
<keyword evidence="2" id="KW-0813">Transport</keyword>
<evidence type="ECO:0000256" key="3">
    <source>
        <dbReference type="ARBA" id="ARBA00022729"/>
    </source>
</evidence>
<accession>B8R942</accession>